<dbReference type="EMBL" id="BAAARA010000004">
    <property type="protein sequence ID" value="GAA2343502.1"/>
    <property type="molecule type" value="Genomic_DNA"/>
</dbReference>
<gene>
    <name evidence="1" type="ORF">GCM10009854_20340</name>
</gene>
<organism evidence="1 2">
    <name type="scientific">Saccharopolyspora halophila</name>
    <dbReference type="NCBI Taxonomy" id="405551"/>
    <lineage>
        <taxon>Bacteria</taxon>
        <taxon>Bacillati</taxon>
        <taxon>Actinomycetota</taxon>
        <taxon>Actinomycetes</taxon>
        <taxon>Pseudonocardiales</taxon>
        <taxon>Pseudonocardiaceae</taxon>
        <taxon>Saccharopolyspora</taxon>
    </lineage>
</organism>
<name>A0ABN3G3N4_9PSEU</name>
<evidence type="ECO:0000313" key="2">
    <source>
        <dbReference type="Proteomes" id="UP001501218"/>
    </source>
</evidence>
<reference evidence="1 2" key="1">
    <citation type="journal article" date="2019" name="Int. J. Syst. Evol. Microbiol.">
        <title>The Global Catalogue of Microorganisms (GCM) 10K type strain sequencing project: providing services to taxonomists for standard genome sequencing and annotation.</title>
        <authorList>
            <consortium name="The Broad Institute Genomics Platform"/>
            <consortium name="The Broad Institute Genome Sequencing Center for Infectious Disease"/>
            <person name="Wu L."/>
            <person name="Ma J."/>
        </authorList>
    </citation>
    <scope>NUCLEOTIDE SEQUENCE [LARGE SCALE GENOMIC DNA]</scope>
    <source>
        <strain evidence="1 2">JCM 16221</strain>
    </source>
</reference>
<accession>A0ABN3G3N4</accession>
<sequence>MRRSAGSIARNRILRPTQPDVVIGAAAWRAPGFGCGGIIVIDPMMPVWCREVTRGVDNL</sequence>
<proteinExistence type="predicted"/>
<comment type="caution">
    <text evidence="1">The sequence shown here is derived from an EMBL/GenBank/DDBJ whole genome shotgun (WGS) entry which is preliminary data.</text>
</comment>
<dbReference type="Proteomes" id="UP001501218">
    <property type="component" value="Unassembled WGS sequence"/>
</dbReference>
<keyword evidence="2" id="KW-1185">Reference proteome</keyword>
<protein>
    <submittedName>
        <fullName evidence="1">Uncharacterized protein</fullName>
    </submittedName>
</protein>
<evidence type="ECO:0000313" key="1">
    <source>
        <dbReference type="EMBL" id="GAA2343502.1"/>
    </source>
</evidence>